<evidence type="ECO:0000313" key="1">
    <source>
        <dbReference type="EMBL" id="JAE20621.1"/>
    </source>
</evidence>
<reference evidence="1" key="1">
    <citation type="submission" date="2014-09" db="EMBL/GenBank/DDBJ databases">
        <authorList>
            <person name="Magalhaes I.L.F."/>
            <person name="Oliveira U."/>
            <person name="Santos F.R."/>
            <person name="Vidigal T.H.D.A."/>
            <person name="Brescovit A.D."/>
            <person name="Santos A.J."/>
        </authorList>
    </citation>
    <scope>NUCLEOTIDE SEQUENCE</scope>
    <source>
        <tissue evidence="1">Shoot tissue taken approximately 20 cm above the soil surface</tissue>
    </source>
</reference>
<organism evidence="1">
    <name type="scientific">Arundo donax</name>
    <name type="common">Giant reed</name>
    <name type="synonym">Donax arundinaceus</name>
    <dbReference type="NCBI Taxonomy" id="35708"/>
    <lineage>
        <taxon>Eukaryota</taxon>
        <taxon>Viridiplantae</taxon>
        <taxon>Streptophyta</taxon>
        <taxon>Embryophyta</taxon>
        <taxon>Tracheophyta</taxon>
        <taxon>Spermatophyta</taxon>
        <taxon>Magnoliopsida</taxon>
        <taxon>Liliopsida</taxon>
        <taxon>Poales</taxon>
        <taxon>Poaceae</taxon>
        <taxon>PACMAD clade</taxon>
        <taxon>Arundinoideae</taxon>
        <taxon>Arundineae</taxon>
        <taxon>Arundo</taxon>
    </lineage>
</organism>
<reference evidence="1" key="2">
    <citation type="journal article" date="2015" name="Data Brief">
        <title>Shoot transcriptome of the giant reed, Arundo donax.</title>
        <authorList>
            <person name="Barrero R.A."/>
            <person name="Guerrero F.D."/>
            <person name="Moolhuijzen P."/>
            <person name="Goolsby J.A."/>
            <person name="Tidwell J."/>
            <person name="Bellgard S.E."/>
            <person name="Bellgard M.I."/>
        </authorList>
    </citation>
    <scope>NUCLEOTIDE SEQUENCE</scope>
    <source>
        <tissue evidence="1">Shoot tissue taken approximately 20 cm above the soil surface</tissue>
    </source>
</reference>
<accession>A0A0A9GDL8</accession>
<proteinExistence type="predicted"/>
<name>A0A0A9GDL8_ARUDO</name>
<dbReference type="AlphaFoldDB" id="A0A0A9GDL8"/>
<dbReference type="EMBL" id="GBRH01177275">
    <property type="protein sequence ID" value="JAE20621.1"/>
    <property type="molecule type" value="Transcribed_RNA"/>
</dbReference>
<protein>
    <submittedName>
        <fullName evidence="1">Uncharacterized protein</fullName>
    </submittedName>
</protein>
<sequence length="168" mass="17655">MHASEHRAGQFGSAESYRAALTAFASPDEAPYAAAPTSLNPQKNCRWPAGNAAAGEAMPALAAGMLAALEEDEATRLQERHIVSVVSGAAGAGAAAAALSARSSATSFPRRRFSTASCSHQRVRYSQSTSVCLSLVRARRFWNHTSTCRGRSPTRFASATFCFCIIGG</sequence>